<proteinExistence type="predicted"/>
<dbReference type="EMBL" id="NWVC01000003">
    <property type="protein sequence ID" value="PCG14563.1"/>
    <property type="molecule type" value="Genomic_DNA"/>
</dbReference>
<accession>A0A2A4I9V4</accession>
<reference evidence="2 3" key="1">
    <citation type="submission" date="2017-09" db="EMBL/GenBank/DDBJ databases">
        <title>Sphingomonas adhaesiva DSM 7418, whole genome shotgun sequence.</title>
        <authorList>
            <person name="Feng G."/>
            <person name="Zhu H."/>
        </authorList>
    </citation>
    <scope>NUCLEOTIDE SEQUENCE [LARGE SCALE GENOMIC DNA]</scope>
    <source>
        <strain evidence="2 3">DSM 7418</strain>
    </source>
</reference>
<dbReference type="Proteomes" id="UP000218323">
    <property type="component" value="Unassembled WGS sequence"/>
</dbReference>
<name>A0A2A4I9V4_9SPHN</name>
<comment type="caution">
    <text evidence="2">The sequence shown here is derived from an EMBL/GenBank/DDBJ whole genome shotgun (WGS) entry which is preliminary data.</text>
</comment>
<protein>
    <submittedName>
        <fullName evidence="2">Uncharacterized protein</fullName>
    </submittedName>
</protein>
<gene>
    <name evidence="2" type="ORF">COA07_08555</name>
</gene>
<evidence type="ECO:0000313" key="2">
    <source>
        <dbReference type="EMBL" id="PCG14563.1"/>
    </source>
</evidence>
<evidence type="ECO:0000256" key="1">
    <source>
        <dbReference type="SAM" id="MobiDB-lite"/>
    </source>
</evidence>
<feature type="compositionally biased region" description="Gly residues" evidence="1">
    <location>
        <begin position="252"/>
        <end position="264"/>
    </location>
</feature>
<keyword evidence="3" id="KW-1185">Reference proteome</keyword>
<evidence type="ECO:0000313" key="3">
    <source>
        <dbReference type="Proteomes" id="UP000218323"/>
    </source>
</evidence>
<feature type="compositionally biased region" description="Low complexity" evidence="1">
    <location>
        <begin position="284"/>
        <end position="303"/>
    </location>
</feature>
<feature type="region of interest" description="Disordered" evidence="1">
    <location>
        <begin position="98"/>
        <end position="122"/>
    </location>
</feature>
<feature type="region of interest" description="Disordered" evidence="1">
    <location>
        <begin position="252"/>
        <end position="310"/>
    </location>
</feature>
<dbReference type="AlphaFoldDB" id="A0A2A4I9V4"/>
<feature type="compositionally biased region" description="Low complexity" evidence="1">
    <location>
        <begin position="98"/>
        <end position="113"/>
    </location>
</feature>
<sequence length="341" mass="35261">METGSELLLRRDGRFEWYVSYGAVDQSATGRWSRDGATVTLTADAPSPDAPPIRADRVLPWDAQAERRLRDAEWSREADAVAQRCPWNDDVAATAAPLSAEAPPRPAAAAAKAAEARRTAERARDDATRAMAAALAPGAPADARAAADAAMAAWHGARDDMERAHVDAGLPAPAIGSPVAPTACAQPPRPDTGALPSTQWRRGIAALVGDPARDLRLSGVDVTFVYGDGHRETAMTDRGGWAFVPRRAGVGGGAADRRGAGAGSGPRHVAGRSAGGGGADADCRYAATGRPAVPDDAPDGGPRCADPRHDAARPLHPALIHGTLRARSVYANAPPTADLTT</sequence>
<organism evidence="2 3">
    <name type="scientific">Sphingomonas adhaesiva</name>
    <dbReference type="NCBI Taxonomy" id="28212"/>
    <lineage>
        <taxon>Bacteria</taxon>
        <taxon>Pseudomonadati</taxon>
        <taxon>Pseudomonadota</taxon>
        <taxon>Alphaproteobacteria</taxon>
        <taxon>Sphingomonadales</taxon>
        <taxon>Sphingomonadaceae</taxon>
        <taxon>Sphingomonas</taxon>
    </lineage>
</organism>
<feature type="region of interest" description="Disordered" evidence="1">
    <location>
        <begin position="172"/>
        <end position="198"/>
    </location>
</feature>